<keyword evidence="1" id="KW-0472">Membrane</keyword>
<proteinExistence type="predicted"/>
<dbReference type="Gene3D" id="2.60.40.680">
    <property type="match status" value="1"/>
</dbReference>
<keyword evidence="1" id="KW-1133">Transmembrane helix</keyword>
<dbReference type="Pfam" id="PF00963">
    <property type="entry name" value="Cohesin"/>
    <property type="match status" value="1"/>
</dbReference>
<dbReference type="Proteomes" id="UP000231383">
    <property type="component" value="Unassembled WGS sequence"/>
</dbReference>
<name>A0A2M8F095_9BACT</name>
<protein>
    <recommendedName>
        <fullName evidence="2">Cohesin domain-containing protein</fullName>
    </recommendedName>
</protein>
<evidence type="ECO:0000313" key="4">
    <source>
        <dbReference type="Proteomes" id="UP000231383"/>
    </source>
</evidence>
<evidence type="ECO:0000259" key="2">
    <source>
        <dbReference type="Pfam" id="PF00963"/>
    </source>
</evidence>
<accession>A0A2M8F095</accession>
<dbReference type="GO" id="GO:0000272">
    <property type="term" value="P:polysaccharide catabolic process"/>
    <property type="evidence" value="ECO:0007669"/>
    <property type="project" value="InterPro"/>
</dbReference>
<feature type="transmembrane region" description="Helical" evidence="1">
    <location>
        <begin position="169"/>
        <end position="188"/>
    </location>
</feature>
<dbReference type="InterPro" id="IPR008965">
    <property type="entry name" value="CBM2/CBM3_carb-bd_dom_sf"/>
</dbReference>
<comment type="caution">
    <text evidence="3">The sequence shown here is derived from an EMBL/GenBank/DDBJ whole genome shotgun (WGS) entry which is preliminary data.</text>
</comment>
<dbReference type="CDD" id="cd08547">
    <property type="entry name" value="Type_II_cohesin"/>
    <property type="match status" value="1"/>
</dbReference>
<dbReference type="AlphaFoldDB" id="A0A2M8F095"/>
<dbReference type="InterPro" id="IPR002102">
    <property type="entry name" value="Cohesin_dom"/>
</dbReference>
<dbReference type="EMBL" id="PFSC01000072">
    <property type="protein sequence ID" value="PJC32696.1"/>
    <property type="molecule type" value="Genomic_DNA"/>
</dbReference>
<reference evidence="4" key="1">
    <citation type="submission" date="2017-09" db="EMBL/GenBank/DDBJ databases">
        <title>Depth-based differentiation of microbial function through sediment-hosted aquifers and enrichment of novel symbionts in the deep terrestrial subsurface.</title>
        <authorList>
            <person name="Probst A.J."/>
            <person name="Ladd B."/>
            <person name="Jarett J.K."/>
            <person name="Geller-Mcgrath D.E."/>
            <person name="Sieber C.M.K."/>
            <person name="Emerson J.B."/>
            <person name="Anantharaman K."/>
            <person name="Thomas B.C."/>
            <person name="Malmstrom R."/>
            <person name="Stieglmeier M."/>
            <person name="Klingl A."/>
            <person name="Woyke T."/>
            <person name="Ryan C.M."/>
            <person name="Banfield J.F."/>
        </authorList>
    </citation>
    <scope>NUCLEOTIDE SEQUENCE [LARGE SCALE GENOMIC DNA]</scope>
</reference>
<keyword evidence="1" id="KW-0812">Transmembrane</keyword>
<evidence type="ECO:0000313" key="3">
    <source>
        <dbReference type="EMBL" id="PJC32696.1"/>
    </source>
</evidence>
<organism evidence="3 4">
    <name type="scientific">Candidatus Roizmanbacteria bacterium CG_4_9_14_0_2_um_filter_39_13</name>
    <dbReference type="NCBI Taxonomy" id="1974839"/>
    <lineage>
        <taxon>Bacteria</taxon>
        <taxon>Candidatus Roizmaniibacteriota</taxon>
    </lineage>
</organism>
<evidence type="ECO:0000256" key="1">
    <source>
        <dbReference type="SAM" id="Phobius"/>
    </source>
</evidence>
<dbReference type="GO" id="GO:0030246">
    <property type="term" value="F:carbohydrate binding"/>
    <property type="evidence" value="ECO:0007669"/>
    <property type="project" value="InterPro"/>
</dbReference>
<sequence>MANIASFSFDPITTTTQEGQIFTTDILMYSGSEPVISSDVMISYNPEVLTPITDGASDIQPGDFFQITDAKILSPGKMYIYAINQSPSQSGVANGKLATISFRARKAGSTELRFDCIPFQKQTSQIITNDPDLTNIINCTTTRAHSSTVLIEAGNNVLGASTQKPYQTWYVGLAILFAIFAGVIYFRYKRLSQHLKTS</sequence>
<feature type="domain" description="Cohesin" evidence="2">
    <location>
        <begin position="13"/>
        <end position="112"/>
    </location>
</feature>
<gene>
    <name evidence="3" type="ORF">CO051_02725</name>
</gene>
<dbReference type="SUPFAM" id="SSF49384">
    <property type="entry name" value="Carbohydrate-binding domain"/>
    <property type="match status" value="1"/>
</dbReference>